<evidence type="ECO:0000256" key="1">
    <source>
        <dbReference type="SAM" id="MobiDB-lite"/>
    </source>
</evidence>
<evidence type="ECO:0000313" key="2">
    <source>
        <dbReference type="EMBL" id="MDW9257608.1"/>
    </source>
</evidence>
<feature type="region of interest" description="Disordered" evidence="1">
    <location>
        <begin position="1"/>
        <end position="23"/>
    </location>
</feature>
<proteinExistence type="predicted"/>
<dbReference type="Proteomes" id="UP001272137">
    <property type="component" value="Unassembled WGS sequence"/>
</dbReference>
<protein>
    <submittedName>
        <fullName evidence="2">Uncharacterized protein</fullName>
    </submittedName>
</protein>
<comment type="caution">
    <text evidence="2">The sequence shown here is derived from an EMBL/GenBank/DDBJ whole genome shotgun (WGS) entry which is preliminary data.</text>
</comment>
<evidence type="ECO:0000313" key="3">
    <source>
        <dbReference type="Proteomes" id="UP001272137"/>
    </source>
</evidence>
<sequence>MRRRRRALRGAVKTGSQTERHDEGNSLVVWPLSGRECQNGRCAARVEPIVPKASVRRCPRELAGMSRLQGLRDARKSR</sequence>
<accession>A0AAW9D779</accession>
<dbReference type="EMBL" id="QXCT01000002">
    <property type="protein sequence ID" value="MDW9257608.1"/>
    <property type="molecule type" value="Genomic_DNA"/>
</dbReference>
<dbReference type="AlphaFoldDB" id="A0AAW9D779"/>
<gene>
    <name evidence="2" type="ORF">C7S16_3391</name>
</gene>
<reference evidence="2" key="1">
    <citation type="submission" date="2018-08" db="EMBL/GenBank/DDBJ databases">
        <title>Identification of Burkholderia cepacia strains that express a Burkholderia pseudomallei-like capsular polysaccharide.</title>
        <authorList>
            <person name="Burtnick M.N."/>
            <person name="Vongsouvath M."/>
            <person name="Newton P."/>
            <person name="Wuthiekanun V."/>
            <person name="Limmathurotsakul D."/>
            <person name="Brett P.J."/>
            <person name="Chantratita N."/>
            <person name="Dance D.A."/>
        </authorList>
    </citation>
    <scope>NUCLEOTIDE SEQUENCE</scope>
    <source>
        <strain evidence="2">SBXCC001</strain>
    </source>
</reference>
<name>A0AAW9D779_BURTH</name>
<organism evidence="2 3">
    <name type="scientific">Burkholderia thailandensis</name>
    <dbReference type="NCBI Taxonomy" id="57975"/>
    <lineage>
        <taxon>Bacteria</taxon>
        <taxon>Pseudomonadati</taxon>
        <taxon>Pseudomonadota</taxon>
        <taxon>Betaproteobacteria</taxon>
        <taxon>Burkholderiales</taxon>
        <taxon>Burkholderiaceae</taxon>
        <taxon>Burkholderia</taxon>
        <taxon>pseudomallei group</taxon>
    </lineage>
</organism>